<evidence type="ECO:0000313" key="2">
    <source>
        <dbReference type="Proteomes" id="UP000499080"/>
    </source>
</evidence>
<dbReference type="OrthoDB" id="8069600at2759"/>
<organism evidence="1 2">
    <name type="scientific">Araneus ventricosus</name>
    <name type="common">Orbweaver spider</name>
    <name type="synonym">Epeira ventricosa</name>
    <dbReference type="NCBI Taxonomy" id="182803"/>
    <lineage>
        <taxon>Eukaryota</taxon>
        <taxon>Metazoa</taxon>
        <taxon>Ecdysozoa</taxon>
        <taxon>Arthropoda</taxon>
        <taxon>Chelicerata</taxon>
        <taxon>Arachnida</taxon>
        <taxon>Araneae</taxon>
        <taxon>Araneomorphae</taxon>
        <taxon>Entelegynae</taxon>
        <taxon>Araneoidea</taxon>
        <taxon>Araneidae</taxon>
        <taxon>Araneus</taxon>
    </lineage>
</organism>
<name>A0A4Y2LJN9_ARAVE</name>
<gene>
    <name evidence="1" type="ORF">AVEN_103096_1</name>
</gene>
<reference evidence="1 2" key="1">
    <citation type="journal article" date="2019" name="Sci. Rep.">
        <title>Orb-weaving spider Araneus ventricosus genome elucidates the spidroin gene catalogue.</title>
        <authorList>
            <person name="Kono N."/>
            <person name="Nakamura H."/>
            <person name="Ohtoshi R."/>
            <person name="Moran D.A.P."/>
            <person name="Shinohara A."/>
            <person name="Yoshida Y."/>
            <person name="Fujiwara M."/>
            <person name="Mori M."/>
            <person name="Tomita M."/>
            <person name="Arakawa K."/>
        </authorList>
    </citation>
    <scope>NUCLEOTIDE SEQUENCE [LARGE SCALE GENOMIC DNA]</scope>
</reference>
<evidence type="ECO:0000313" key="1">
    <source>
        <dbReference type="EMBL" id="GBN14948.1"/>
    </source>
</evidence>
<protein>
    <submittedName>
        <fullName evidence="1">Uncharacterized protein</fullName>
    </submittedName>
</protein>
<dbReference type="Proteomes" id="UP000499080">
    <property type="component" value="Unassembled WGS sequence"/>
</dbReference>
<accession>A0A4Y2LJN9</accession>
<feature type="non-terminal residue" evidence="1">
    <location>
        <position position="1"/>
    </location>
</feature>
<dbReference type="AlphaFoldDB" id="A0A4Y2LJN9"/>
<sequence>VLSSILPPPKLCEDIDSWHLFDDRYLVYRKDHGSSSNSSRHGGGVLVAIKKCPSSRKLDVPGLVRSTKR</sequence>
<proteinExistence type="predicted"/>
<dbReference type="EMBL" id="BGPR01277458">
    <property type="protein sequence ID" value="GBN14948.1"/>
    <property type="molecule type" value="Genomic_DNA"/>
</dbReference>
<keyword evidence="2" id="KW-1185">Reference proteome</keyword>
<comment type="caution">
    <text evidence="1">The sequence shown here is derived from an EMBL/GenBank/DDBJ whole genome shotgun (WGS) entry which is preliminary data.</text>
</comment>